<dbReference type="Proteomes" id="UP001610861">
    <property type="component" value="Unassembled WGS sequence"/>
</dbReference>
<gene>
    <name evidence="1" type="ORF">ACH3VR_21250</name>
</gene>
<evidence type="ECO:0000313" key="1">
    <source>
        <dbReference type="EMBL" id="MFH8252907.1"/>
    </source>
</evidence>
<reference evidence="1 2" key="1">
    <citation type="submission" date="2024-09" db="EMBL/GenBank/DDBJ databases">
        <authorList>
            <person name="Pan X."/>
        </authorList>
    </citation>
    <scope>NUCLEOTIDE SEQUENCE [LARGE SCALE GENOMIC DNA]</scope>
    <source>
        <strain evidence="1 2">B2969</strain>
    </source>
</reference>
<comment type="caution">
    <text evidence="1">The sequence shown here is derived from an EMBL/GenBank/DDBJ whole genome shotgun (WGS) entry which is preliminary data.</text>
</comment>
<sequence length="425" mass="45841">MERFEEGLRCQDVHSGLRNIDPNSAILTPLTETQKIGMAASLAALVRGQDVVSDAESLRAVAAEQLDVSPYAFNDVIYSLEAAGFVTNIKRSSTRIVSFNEQVPIYRNMYEGLGTAWRDNAPTELEQQVVGLVDGLASAPIPVEELSARLGLDEAELPQVLDVATESNLARLVDMKDGRMAYSPFMGFEHPEALADLVATHGGHELADAFAALRGEQGMPLSRAGDVIGQAVAGGLLMAPSVDTSGGVAESFPVLPYSVDTGLLRERKPVLEKALAVIASLKCGEYYGGATSLERAQLVRVINKWLDPNRGSLPPHSSHRRQYGLMHRMGMIRFDPDTMPGGSWVVPTFIDSTDNRAALELARDLLTFGESTGNRVGDDQARAALALGSTYVSPMQTIGRVREKKSMNVAQWENVISAAYGRAAL</sequence>
<organism evidence="1 2">
    <name type="scientific">Microbacterium alkaliflavum</name>
    <dbReference type="NCBI Taxonomy" id="3248839"/>
    <lineage>
        <taxon>Bacteria</taxon>
        <taxon>Bacillati</taxon>
        <taxon>Actinomycetota</taxon>
        <taxon>Actinomycetes</taxon>
        <taxon>Micrococcales</taxon>
        <taxon>Microbacteriaceae</taxon>
        <taxon>Microbacterium</taxon>
    </lineage>
</organism>
<proteinExistence type="predicted"/>
<keyword evidence="2" id="KW-1185">Reference proteome</keyword>
<protein>
    <submittedName>
        <fullName evidence="1">Uncharacterized protein</fullName>
    </submittedName>
</protein>
<dbReference type="EMBL" id="JBIQWL010000013">
    <property type="protein sequence ID" value="MFH8252907.1"/>
    <property type="molecule type" value="Genomic_DNA"/>
</dbReference>
<evidence type="ECO:0000313" key="2">
    <source>
        <dbReference type="Proteomes" id="UP001610861"/>
    </source>
</evidence>
<name>A0ABW7QFC3_9MICO</name>
<dbReference type="RefSeq" id="WP_397558335.1">
    <property type="nucleotide sequence ID" value="NZ_JBIQWL010000013.1"/>
</dbReference>
<accession>A0ABW7QFC3</accession>